<dbReference type="Proteomes" id="UP000824062">
    <property type="component" value="Unassembled WGS sequence"/>
</dbReference>
<dbReference type="AlphaFoldDB" id="A0A9D2EZX9"/>
<keyword evidence="1" id="KW-0472">Membrane</keyword>
<organism evidence="2 3">
    <name type="scientific">Candidatus Olsenella pullistercoris</name>
    <dbReference type="NCBI Taxonomy" id="2838712"/>
    <lineage>
        <taxon>Bacteria</taxon>
        <taxon>Bacillati</taxon>
        <taxon>Actinomycetota</taxon>
        <taxon>Coriobacteriia</taxon>
        <taxon>Coriobacteriales</taxon>
        <taxon>Atopobiaceae</taxon>
        <taxon>Olsenella</taxon>
    </lineage>
</organism>
<reference evidence="2" key="1">
    <citation type="journal article" date="2021" name="PeerJ">
        <title>Extensive microbial diversity within the chicken gut microbiome revealed by metagenomics and culture.</title>
        <authorList>
            <person name="Gilroy R."/>
            <person name="Ravi A."/>
            <person name="Getino M."/>
            <person name="Pursley I."/>
            <person name="Horton D.L."/>
            <person name="Alikhan N.F."/>
            <person name="Baker D."/>
            <person name="Gharbi K."/>
            <person name="Hall N."/>
            <person name="Watson M."/>
            <person name="Adriaenssens E.M."/>
            <person name="Foster-Nyarko E."/>
            <person name="Jarju S."/>
            <person name="Secka A."/>
            <person name="Antonio M."/>
            <person name="Oren A."/>
            <person name="Chaudhuri R.R."/>
            <person name="La Ragione R."/>
            <person name="Hildebrand F."/>
            <person name="Pallen M.J."/>
        </authorList>
    </citation>
    <scope>NUCLEOTIDE SEQUENCE</scope>
    <source>
        <strain evidence="2">ChiHjej12B11-14209</strain>
    </source>
</reference>
<accession>A0A9D2EZX9</accession>
<sequence>MLALVSFFPLKDTFSSPETYTATIATLDEKKANVTALVASSTALSAGISVLPDDTGSAIADKLMDVSVDLGIVLTVIYLEKYLLTIFGFLSFGILVPIGLACLAAALILLGRSAISRTFTHVAVRLLLLGAILVAVVPASVWVTDRIDETYETSVATASAEQTQTEEQGQTQEESEEGGFLDFLAGIPQAVMDLPQTIADGVTSVTQDILDQVNALVEAFAVMIVTSCAVPILVLVLFLWAAHMLLGIKVEVPVAALQQRARGARRGARSAVSSVRDGIQKRG</sequence>
<dbReference type="EMBL" id="DXBM01000062">
    <property type="protein sequence ID" value="HIZ46833.1"/>
    <property type="molecule type" value="Genomic_DNA"/>
</dbReference>
<evidence type="ECO:0000256" key="1">
    <source>
        <dbReference type="SAM" id="Phobius"/>
    </source>
</evidence>
<keyword evidence="1" id="KW-0812">Transmembrane</keyword>
<feature type="transmembrane region" description="Helical" evidence="1">
    <location>
        <begin position="122"/>
        <end position="143"/>
    </location>
</feature>
<evidence type="ECO:0000313" key="2">
    <source>
        <dbReference type="EMBL" id="HIZ46833.1"/>
    </source>
</evidence>
<proteinExistence type="predicted"/>
<comment type="caution">
    <text evidence="2">The sequence shown here is derived from an EMBL/GenBank/DDBJ whole genome shotgun (WGS) entry which is preliminary data.</text>
</comment>
<feature type="transmembrane region" description="Helical" evidence="1">
    <location>
        <begin position="219"/>
        <end position="241"/>
    </location>
</feature>
<evidence type="ECO:0008006" key="4">
    <source>
        <dbReference type="Google" id="ProtNLM"/>
    </source>
</evidence>
<protein>
    <recommendedName>
        <fullName evidence="4">TrbL/VirB6 plasmid conjugal transfer protein</fullName>
    </recommendedName>
</protein>
<keyword evidence="1" id="KW-1133">Transmembrane helix</keyword>
<reference evidence="2" key="2">
    <citation type="submission" date="2021-04" db="EMBL/GenBank/DDBJ databases">
        <authorList>
            <person name="Gilroy R."/>
        </authorList>
    </citation>
    <scope>NUCLEOTIDE SEQUENCE</scope>
    <source>
        <strain evidence="2">ChiHjej12B11-14209</strain>
    </source>
</reference>
<feature type="transmembrane region" description="Helical" evidence="1">
    <location>
        <begin position="85"/>
        <end position="110"/>
    </location>
</feature>
<evidence type="ECO:0000313" key="3">
    <source>
        <dbReference type="Proteomes" id="UP000824062"/>
    </source>
</evidence>
<gene>
    <name evidence="2" type="ORF">IAA19_07450</name>
</gene>
<name>A0A9D2EZX9_9ACTN</name>